<gene>
    <name evidence="1" type="ORF">GGR30_004027</name>
</gene>
<keyword evidence="2" id="KW-1185">Reference proteome</keyword>
<proteinExistence type="predicted"/>
<dbReference type="RefSeq" id="WP_183490262.1">
    <property type="nucleotide sequence ID" value="NZ_JACIDZ010000016.1"/>
</dbReference>
<accession>A0A7W6PBM9</accession>
<reference evidence="1 2" key="1">
    <citation type="submission" date="2020-08" db="EMBL/GenBank/DDBJ databases">
        <title>Genomic Encyclopedia of Type Strains, Phase IV (KMG-IV): sequencing the most valuable type-strain genomes for metagenomic binning, comparative biology and taxonomic classification.</title>
        <authorList>
            <person name="Goeker M."/>
        </authorList>
    </citation>
    <scope>NUCLEOTIDE SEQUENCE [LARGE SCALE GENOMIC DNA]</scope>
    <source>
        <strain evidence="1 2">DSM 28101</strain>
    </source>
</reference>
<dbReference type="Pfam" id="PF13811">
    <property type="entry name" value="DUF4186"/>
    <property type="match status" value="1"/>
</dbReference>
<dbReference type="AlphaFoldDB" id="A0A7W6PBM9"/>
<dbReference type="InterPro" id="IPR020378">
    <property type="entry name" value="DUF4186"/>
</dbReference>
<dbReference type="Proteomes" id="UP000530571">
    <property type="component" value="Unassembled WGS sequence"/>
</dbReference>
<protein>
    <recommendedName>
        <fullName evidence="3">DUF4186 domain-containing protein</fullName>
    </recommendedName>
</protein>
<evidence type="ECO:0008006" key="3">
    <source>
        <dbReference type="Google" id="ProtNLM"/>
    </source>
</evidence>
<organism evidence="1 2">
    <name type="scientific">Martelella radicis</name>
    <dbReference type="NCBI Taxonomy" id="1397476"/>
    <lineage>
        <taxon>Bacteria</taxon>
        <taxon>Pseudomonadati</taxon>
        <taxon>Pseudomonadota</taxon>
        <taxon>Alphaproteobacteria</taxon>
        <taxon>Hyphomicrobiales</taxon>
        <taxon>Aurantimonadaceae</taxon>
        <taxon>Martelella</taxon>
    </lineage>
</organism>
<name>A0A7W6PBM9_9HYPH</name>
<sequence length="123" mass="13779">MAGHDLDPLFDRLSRSQFRSRFALSDKDRAYAASRGRAEVNAHAEDFIRARLAPAEPANDGKQTPMRGHPAFVAQHATATCCRGCLMKWHGIEKGRPLDEREIAYVVAVLDRWIVSQMSSGQR</sequence>
<comment type="caution">
    <text evidence="1">The sequence shown here is derived from an EMBL/GenBank/DDBJ whole genome shotgun (WGS) entry which is preliminary data.</text>
</comment>
<evidence type="ECO:0000313" key="1">
    <source>
        <dbReference type="EMBL" id="MBB4124075.1"/>
    </source>
</evidence>
<dbReference type="EMBL" id="JACIDZ010000016">
    <property type="protein sequence ID" value="MBB4124075.1"/>
    <property type="molecule type" value="Genomic_DNA"/>
</dbReference>
<evidence type="ECO:0000313" key="2">
    <source>
        <dbReference type="Proteomes" id="UP000530571"/>
    </source>
</evidence>